<evidence type="ECO:0008006" key="4">
    <source>
        <dbReference type="Google" id="ProtNLM"/>
    </source>
</evidence>
<dbReference type="AlphaFoldDB" id="A0A9P5VA93"/>
<feature type="region of interest" description="Disordered" evidence="1">
    <location>
        <begin position="271"/>
        <end position="314"/>
    </location>
</feature>
<feature type="compositionally biased region" description="Polar residues" evidence="1">
    <location>
        <begin position="225"/>
        <end position="239"/>
    </location>
</feature>
<reference evidence="2" key="1">
    <citation type="journal article" date="2020" name="Fungal Divers.">
        <title>Resolving the Mortierellaceae phylogeny through synthesis of multi-gene phylogenetics and phylogenomics.</title>
        <authorList>
            <person name="Vandepol N."/>
            <person name="Liber J."/>
            <person name="Desiro A."/>
            <person name="Na H."/>
            <person name="Kennedy M."/>
            <person name="Barry K."/>
            <person name="Grigoriev I.V."/>
            <person name="Miller A.N."/>
            <person name="O'Donnell K."/>
            <person name="Stajich J.E."/>
            <person name="Bonito G."/>
        </authorList>
    </citation>
    <scope>NUCLEOTIDE SEQUENCE</scope>
    <source>
        <strain evidence="2">NRRL 6426</strain>
    </source>
</reference>
<evidence type="ECO:0000313" key="2">
    <source>
        <dbReference type="EMBL" id="KAF9149931.1"/>
    </source>
</evidence>
<name>A0A9P5VA93_9FUNG</name>
<gene>
    <name evidence="2" type="ORF">BG015_008255</name>
</gene>
<feature type="compositionally biased region" description="Low complexity" evidence="1">
    <location>
        <begin position="271"/>
        <end position="280"/>
    </location>
</feature>
<accession>A0A9P5VA93</accession>
<dbReference type="OrthoDB" id="7690434at2759"/>
<organism evidence="2 3">
    <name type="scientific">Linnemannia schmuckeri</name>
    <dbReference type="NCBI Taxonomy" id="64567"/>
    <lineage>
        <taxon>Eukaryota</taxon>
        <taxon>Fungi</taxon>
        <taxon>Fungi incertae sedis</taxon>
        <taxon>Mucoromycota</taxon>
        <taxon>Mortierellomycotina</taxon>
        <taxon>Mortierellomycetes</taxon>
        <taxon>Mortierellales</taxon>
        <taxon>Mortierellaceae</taxon>
        <taxon>Linnemannia</taxon>
    </lineage>
</organism>
<keyword evidence="3" id="KW-1185">Reference proteome</keyword>
<feature type="compositionally biased region" description="Polar residues" evidence="1">
    <location>
        <begin position="281"/>
        <end position="290"/>
    </location>
</feature>
<proteinExistence type="predicted"/>
<evidence type="ECO:0000313" key="3">
    <source>
        <dbReference type="Proteomes" id="UP000748756"/>
    </source>
</evidence>
<sequence>MPIPEDQKAQQQQQTNLQQLQQTPNLQQLQTLHQQHQTLLIQAQLQQRNNGLGSDPVWSGEISWMTGAVNGQAPREFVCSVSTFAGKKIEKSLEEEYSFSLWPKKLVISGHMPAKTSELQKLAETHNLPFIHIYPSAGNSIENSSIFDVQTKNLGIKKVVAVVRFPQIGPTAGMVLIYNEKRFNLIGLLFLKVPIPNLTVNIPVALQQQQLQGQPPQQAVIGSSGIMSPSNQPASLTPQQQQNFLMQAQIAQQQHKNRILQQQQQLAYQQQQQQQGQPGQALNTSPTQTLGIPGQAGGTPTLVQNPQGGPYGSPLLSIQQRLQLQQQAQAQQQQLLLHHQQQQQQAQQQAQQQQQQQ</sequence>
<dbReference type="Proteomes" id="UP000748756">
    <property type="component" value="Unassembled WGS sequence"/>
</dbReference>
<feature type="region of interest" description="Disordered" evidence="1">
    <location>
        <begin position="217"/>
        <end position="239"/>
    </location>
</feature>
<comment type="caution">
    <text evidence="2">The sequence shown here is derived from an EMBL/GenBank/DDBJ whole genome shotgun (WGS) entry which is preliminary data.</text>
</comment>
<dbReference type="EMBL" id="JAAAUQ010000472">
    <property type="protein sequence ID" value="KAF9149931.1"/>
    <property type="molecule type" value="Genomic_DNA"/>
</dbReference>
<evidence type="ECO:0000256" key="1">
    <source>
        <dbReference type="SAM" id="MobiDB-lite"/>
    </source>
</evidence>
<protein>
    <recommendedName>
        <fullName evidence="4">Mediator of RNA polymerase II transcription subunit 25</fullName>
    </recommendedName>
</protein>